<proteinExistence type="predicted"/>
<dbReference type="EMBL" id="AWGB01000040">
    <property type="protein sequence ID" value="ESQ87889.1"/>
    <property type="molecule type" value="Genomic_DNA"/>
</dbReference>
<keyword evidence="2" id="KW-1185">Reference proteome</keyword>
<dbReference type="eggNOG" id="ENOG502ZBEQ">
    <property type="taxonomic scope" value="Bacteria"/>
</dbReference>
<evidence type="ECO:0000313" key="1">
    <source>
        <dbReference type="EMBL" id="ESQ87889.1"/>
    </source>
</evidence>
<reference evidence="1 2" key="1">
    <citation type="journal article" date="2014" name="Nature">
        <title>Sequential evolution of bacterial morphology by co-option of a developmental regulator.</title>
        <authorList>
            <person name="Jiang C."/>
            <person name="Brown P.J."/>
            <person name="Ducret A."/>
            <person name="Brun Y.V."/>
        </authorList>
    </citation>
    <scope>NUCLEOTIDE SEQUENCE [LARGE SCALE GENOMIC DNA]</scope>
    <source>
        <strain evidence="1 2">DSM 16100</strain>
    </source>
</reference>
<accession>V4PKU6</accession>
<gene>
    <name evidence="1" type="ORF">ABENE_16745</name>
</gene>
<name>V4PKU6_9CAUL</name>
<dbReference type="STRING" id="1121022.GCA_000376105_01605"/>
<dbReference type="AlphaFoldDB" id="V4PKU6"/>
<dbReference type="PATRIC" id="fig|1121022.4.peg.3404"/>
<evidence type="ECO:0000313" key="2">
    <source>
        <dbReference type="Proteomes" id="UP000017837"/>
    </source>
</evidence>
<dbReference type="OrthoDB" id="7623655at2"/>
<dbReference type="Proteomes" id="UP000017837">
    <property type="component" value="Unassembled WGS sequence"/>
</dbReference>
<comment type="caution">
    <text evidence="1">The sequence shown here is derived from an EMBL/GenBank/DDBJ whole genome shotgun (WGS) entry which is preliminary data.</text>
</comment>
<sequence length="391" mass="44000">MNARAASHSKTNNQSAREVRNLVNLGETASTSRVLNLSQIFTVSGRTDGYRAQPFFKHSQLNKALVIKHTLRAGERGLFAGPRRTATKLILPFDPADLRLGGRSIFVNQSGYLSFVKSFFNSPDMATNTDLQLLQHIDNIPSLDPFLVREHLARFGFRPDPCYLKISPHDLKEMVGFANEEIERLVMTAFGAGMEAAAMRLTSKILANNLDSDLEPLKQTFRMSDEDFNEGMFSWRGFLYFKWRQVQLQEEIRQVVEGLKSYRTIGPADAGTREYLEEARPRLAKKIMMAIVATRKTLRIYDDAYQALTQGSDPVPFRKFLLNGPSMFFDLGECIGILSHIGSFWTYRMGAKMAHARVTPAEFADILVDFEESLLSVEVATPQNNAGATLL</sequence>
<protein>
    <submittedName>
        <fullName evidence="1">Uncharacterized protein</fullName>
    </submittedName>
</protein>
<organism evidence="1 2">
    <name type="scientific">Asticcacaulis benevestitus DSM 16100 = ATCC BAA-896</name>
    <dbReference type="NCBI Taxonomy" id="1121022"/>
    <lineage>
        <taxon>Bacteria</taxon>
        <taxon>Pseudomonadati</taxon>
        <taxon>Pseudomonadota</taxon>
        <taxon>Alphaproteobacteria</taxon>
        <taxon>Caulobacterales</taxon>
        <taxon>Caulobacteraceae</taxon>
        <taxon>Asticcacaulis</taxon>
    </lineage>
</organism>
<dbReference type="RefSeq" id="WP_018081272.1">
    <property type="nucleotide sequence ID" value="NZ_AQWM01000004.1"/>
</dbReference>